<reference evidence="2 3" key="1">
    <citation type="submission" date="2021-06" db="EMBL/GenBank/DDBJ databases">
        <authorList>
            <person name="Palmer J.M."/>
        </authorList>
    </citation>
    <scope>NUCLEOTIDE SEQUENCE [LARGE SCALE GENOMIC DNA]</scope>
    <source>
        <strain evidence="2 3">XC_2019</strain>
        <tissue evidence="2">Muscle</tissue>
    </source>
</reference>
<evidence type="ECO:0000256" key="1">
    <source>
        <dbReference type="SAM" id="MobiDB-lite"/>
    </source>
</evidence>
<name>A0ABV0QKV5_9TELE</name>
<feature type="non-terminal residue" evidence="2">
    <location>
        <position position="1"/>
    </location>
</feature>
<feature type="region of interest" description="Disordered" evidence="1">
    <location>
        <begin position="34"/>
        <end position="54"/>
    </location>
</feature>
<evidence type="ECO:0000313" key="2">
    <source>
        <dbReference type="EMBL" id="MEQ2196434.1"/>
    </source>
</evidence>
<dbReference type="Proteomes" id="UP001434883">
    <property type="component" value="Unassembled WGS sequence"/>
</dbReference>
<protein>
    <submittedName>
        <fullName evidence="2">Uncharacterized protein</fullName>
    </submittedName>
</protein>
<comment type="caution">
    <text evidence="2">The sequence shown here is derived from an EMBL/GenBank/DDBJ whole genome shotgun (WGS) entry which is preliminary data.</text>
</comment>
<keyword evidence="3" id="KW-1185">Reference proteome</keyword>
<gene>
    <name evidence="2" type="ORF">XENOCAPTIV_027229</name>
</gene>
<proteinExistence type="predicted"/>
<accession>A0ABV0QKV5</accession>
<sequence>AAEGSVFRNRSRPRWPLVDPDLSAESLSVSCSCGAAKSRDNPITQSLELRRPRP</sequence>
<dbReference type="EMBL" id="JAHRIN010016875">
    <property type="protein sequence ID" value="MEQ2196434.1"/>
    <property type="molecule type" value="Genomic_DNA"/>
</dbReference>
<organism evidence="2 3">
    <name type="scientific">Xenoophorus captivus</name>
    <dbReference type="NCBI Taxonomy" id="1517983"/>
    <lineage>
        <taxon>Eukaryota</taxon>
        <taxon>Metazoa</taxon>
        <taxon>Chordata</taxon>
        <taxon>Craniata</taxon>
        <taxon>Vertebrata</taxon>
        <taxon>Euteleostomi</taxon>
        <taxon>Actinopterygii</taxon>
        <taxon>Neopterygii</taxon>
        <taxon>Teleostei</taxon>
        <taxon>Neoteleostei</taxon>
        <taxon>Acanthomorphata</taxon>
        <taxon>Ovalentaria</taxon>
        <taxon>Atherinomorphae</taxon>
        <taxon>Cyprinodontiformes</taxon>
        <taxon>Goodeidae</taxon>
        <taxon>Xenoophorus</taxon>
    </lineage>
</organism>
<evidence type="ECO:0000313" key="3">
    <source>
        <dbReference type="Proteomes" id="UP001434883"/>
    </source>
</evidence>